<keyword evidence="1" id="KW-1133">Transmembrane helix</keyword>
<keyword evidence="3" id="KW-1185">Reference proteome</keyword>
<feature type="transmembrane region" description="Helical" evidence="1">
    <location>
        <begin position="42"/>
        <end position="60"/>
    </location>
</feature>
<evidence type="ECO:0000313" key="2">
    <source>
        <dbReference type="EMBL" id="MBD7909975.1"/>
    </source>
</evidence>
<evidence type="ECO:0000313" key="3">
    <source>
        <dbReference type="Proteomes" id="UP000627781"/>
    </source>
</evidence>
<name>A0ABR8PP82_9CLOT</name>
<dbReference type="EMBL" id="JACSRA010000002">
    <property type="protein sequence ID" value="MBD7909975.1"/>
    <property type="molecule type" value="Genomic_DNA"/>
</dbReference>
<evidence type="ECO:0000256" key="1">
    <source>
        <dbReference type="SAM" id="Phobius"/>
    </source>
</evidence>
<feature type="non-terminal residue" evidence="2">
    <location>
        <position position="61"/>
    </location>
</feature>
<proteinExistence type="predicted"/>
<gene>
    <name evidence="2" type="ORF">H9661_01285</name>
</gene>
<sequence length="61" mass="7178">MNTSFENQWSEYFFHNMTGNVNLIFSEEIVKFITSTLSPLTYVIYTNILVILYLTFLGVLF</sequence>
<organism evidence="2 3">
    <name type="scientific">Clostridium cibarium</name>
    <dbReference type="NCBI Taxonomy" id="2762247"/>
    <lineage>
        <taxon>Bacteria</taxon>
        <taxon>Bacillati</taxon>
        <taxon>Bacillota</taxon>
        <taxon>Clostridia</taxon>
        <taxon>Eubacteriales</taxon>
        <taxon>Clostridiaceae</taxon>
        <taxon>Clostridium</taxon>
    </lineage>
</organism>
<keyword evidence="1" id="KW-0472">Membrane</keyword>
<accession>A0ABR8PP82</accession>
<dbReference type="Proteomes" id="UP000627781">
    <property type="component" value="Unassembled WGS sequence"/>
</dbReference>
<protein>
    <submittedName>
        <fullName evidence="2">Uncharacterized protein</fullName>
    </submittedName>
</protein>
<keyword evidence="1" id="KW-0812">Transmembrane</keyword>
<comment type="caution">
    <text evidence="2">The sequence shown here is derived from an EMBL/GenBank/DDBJ whole genome shotgun (WGS) entry which is preliminary data.</text>
</comment>
<reference evidence="2 3" key="1">
    <citation type="submission" date="2020-08" db="EMBL/GenBank/DDBJ databases">
        <title>A Genomic Blueprint of the Chicken Gut Microbiome.</title>
        <authorList>
            <person name="Gilroy R."/>
            <person name="Ravi A."/>
            <person name="Getino M."/>
            <person name="Pursley I."/>
            <person name="Horton D.L."/>
            <person name="Alikhan N.-F."/>
            <person name="Baker D."/>
            <person name="Gharbi K."/>
            <person name="Hall N."/>
            <person name="Watson M."/>
            <person name="Adriaenssens E.M."/>
            <person name="Foster-Nyarko E."/>
            <person name="Jarju S."/>
            <person name="Secka A."/>
            <person name="Antonio M."/>
            <person name="Oren A."/>
            <person name="Chaudhuri R."/>
            <person name="La Ragione R.M."/>
            <person name="Hildebrand F."/>
            <person name="Pallen M.J."/>
        </authorList>
    </citation>
    <scope>NUCLEOTIDE SEQUENCE [LARGE SCALE GENOMIC DNA]</scope>
    <source>
        <strain evidence="2 3">Sa3CVN1</strain>
    </source>
</reference>